<evidence type="ECO:0000313" key="3">
    <source>
        <dbReference type="Proteomes" id="UP000273105"/>
    </source>
</evidence>
<evidence type="ECO:0000256" key="1">
    <source>
        <dbReference type="SAM" id="Phobius"/>
    </source>
</evidence>
<keyword evidence="1" id="KW-0472">Membrane</keyword>
<accession>A0ABX9U9W5</accession>
<gene>
    <name evidence="2" type="ORF">D9K79_02485</name>
</gene>
<keyword evidence="3" id="KW-1185">Reference proteome</keyword>
<comment type="caution">
    <text evidence="2">The sequence shown here is derived from an EMBL/GenBank/DDBJ whole genome shotgun (WGS) entry which is preliminary data.</text>
</comment>
<sequence>MEVWLVIQSLVSFLANLLTIFASGIAIWLFFTKASEIKTAFKLLLNWSFQLTLTDLKSKIERLNEYSAKKPEELEEIRNILHEIAGQMRGNEQIVYSSNDLISKIEKLAISKNLDEPRKRSIISEIREVLRNMQVNSVASPLE</sequence>
<dbReference type="EMBL" id="RCHE01000003">
    <property type="protein sequence ID" value="RLL49673.1"/>
    <property type="molecule type" value="Genomic_DNA"/>
</dbReference>
<evidence type="ECO:0008006" key="4">
    <source>
        <dbReference type="Google" id="ProtNLM"/>
    </source>
</evidence>
<keyword evidence="1" id="KW-0812">Transmembrane</keyword>
<protein>
    <recommendedName>
        <fullName evidence="4">DUF2730 family protein</fullName>
    </recommendedName>
</protein>
<feature type="transmembrane region" description="Helical" evidence="1">
    <location>
        <begin position="6"/>
        <end position="31"/>
    </location>
</feature>
<reference evidence="2 3" key="1">
    <citation type="submission" date="2018-09" db="EMBL/GenBank/DDBJ databases">
        <title>The draft genome of Acinetobacter sp. strains.</title>
        <authorList>
            <person name="Qin J."/>
            <person name="Feng Y."/>
            <person name="Zong Z."/>
        </authorList>
    </citation>
    <scope>NUCLEOTIDE SEQUENCE [LARGE SCALE GENOMIC DNA]</scope>
    <source>
        <strain evidence="2 3">WCHAc060001</strain>
    </source>
</reference>
<evidence type="ECO:0000313" key="2">
    <source>
        <dbReference type="EMBL" id="RLL49673.1"/>
    </source>
</evidence>
<keyword evidence="1" id="KW-1133">Transmembrane helix</keyword>
<proteinExistence type="predicted"/>
<name>A0ABX9U9W5_9GAMM</name>
<dbReference type="RefSeq" id="WP_121531007.1">
    <property type="nucleotide sequence ID" value="NZ_RCHE01000003.1"/>
</dbReference>
<organism evidence="2 3">
    <name type="scientific">Acinetobacter cumulans</name>
    <dbReference type="NCBI Taxonomy" id="2136182"/>
    <lineage>
        <taxon>Bacteria</taxon>
        <taxon>Pseudomonadati</taxon>
        <taxon>Pseudomonadota</taxon>
        <taxon>Gammaproteobacteria</taxon>
        <taxon>Moraxellales</taxon>
        <taxon>Moraxellaceae</taxon>
        <taxon>Acinetobacter</taxon>
    </lineage>
</organism>
<dbReference type="Proteomes" id="UP000273105">
    <property type="component" value="Unassembled WGS sequence"/>
</dbReference>